<evidence type="ECO:0000313" key="2">
    <source>
        <dbReference type="EMBL" id="KAF6737616.1"/>
    </source>
</evidence>
<dbReference type="Proteomes" id="UP000646548">
    <property type="component" value="Unassembled WGS sequence"/>
</dbReference>
<protein>
    <submittedName>
        <fullName evidence="2">Uncharacterized protein</fullName>
    </submittedName>
</protein>
<proteinExistence type="predicted"/>
<evidence type="ECO:0000256" key="1">
    <source>
        <dbReference type="SAM" id="SignalP"/>
    </source>
</evidence>
<dbReference type="AlphaFoldDB" id="A0A834FPB3"/>
<comment type="caution">
    <text evidence="2">The sequence shown here is derived from an EMBL/GenBank/DDBJ whole genome shotgun (WGS) entry which is preliminary data.</text>
</comment>
<feature type="chain" id="PRO_5032872780" evidence="1">
    <location>
        <begin position="23"/>
        <end position="154"/>
    </location>
</feature>
<keyword evidence="1" id="KW-0732">Signal</keyword>
<organism evidence="2 3">
    <name type="scientific">Oryzias melastigma</name>
    <name type="common">Marine medaka</name>
    <dbReference type="NCBI Taxonomy" id="30732"/>
    <lineage>
        <taxon>Eukaryota</taxon>
        <taxon>Metazoa</taxon>
        <taxon>Chordata</taxon>
        <taxon>Craniata</taxon>
        <taxon>Vertebrata</taxon>
        <taxon>Euteleostomi</taxon>
        <taxon>Actinopterygii</taxon>
        <taxon>Neopterygii</taxon>
        <taxon>Teleostei</taxon>
        <taxon>Neoteleostei</taxon>
        <taxon>Acanthomorphata</taxon>
        <taxon>Ovalentaria</taxon>
        <taxon>Atherinomorphae</taxon>
        <taxon>Beloniformes</taxon>
        <taxon>Adrianichthyidae</taxon>
        <taxon>Oryziinae</taxon>
        <taxon>Oryzias</taxon>
    </lineage>
</organism>
<accession>A0A834FPB3</accession>
<sequence length="154" mass="16822">MAPPLTLPCVSYLAVLLVLVDASSSSGGGGTFQADLSGQALTNLYNLRVMSAERMRRPLEPLKVELGPISHTGVRVTLEDGSQWLVHKGNGFGRSSQTVVTNARHMSNKWRVIQTKNFNGSKRLSDFVRAGGIDYNLLWDNCHFGSGRMMDLGD</sequence>
<gene>
    <name evidence="2" type="ORF">FQA47_012480</name>
</gene>
<name>A0A834FPB3_ORYME</name>
<feature type="signal peptide" evidence="1">
    <location>
        <begin position="1"/>
        <end position="22"/>
    </location>
</feature>
<dbReference type="EMBL" id="WKFB01000054">
    <property type="protein sequence ID" value="KAF6737616.1"/>
    <property type="molecule type" value="Genomic_DNA"/>
</dbReference>
<evidence type="ECO:0000313" key="3">
    <source>
        <dbReference type="Proteomes" id="UP000646548"/>
    </source>
</evidence>
<reference evidence="2" key="1">
    <citation type="journal article" name="BMC Genomics">
        <title>Long-read sequencing and de novo genome assembly of marine medaka (Oryzias melastigma).</title>
        <authorList>
            <person name="Liang P."/>
            <person name="Saqib H.S.A."/>
            <person name="Ni X."/>
            <person name="Shen Y."/>
        </authorList>
    </citation>
    <scope>NUCLEOTIDE SEQUENCE</scope>
    <source>
        <strain evidence="2">Bigg-433</strain>
    </source>
</reference>